<accession>A0A1G2HID4</accession>
<evidence type="ECO:0000256" key="1">
    <source>
        <dbReference type="ARBA" id="ARBA00022730"/>
    </source>
</evidence>
<evidence type="ECO:0000256" key="6">
    <source>
        <dbReference type="HAMAP-Rule" id="MF_00500"/>
    </source>
</evidence>
<dbReference type="GO" id="GO:0019843">
    <property type="term" value="F:rRNA binding"/>
    <property type="evidence" value="ECO:0007669"/>
    <property type="project" value="UniProtKB-UniRule"/>
</dbReference>
<dbReference type="NCBIfam" id="TIGR00029">
    <property type="entry name" value="S20"/>
    <property type="match status" value="1"/>
</dbReference>
<dbReference type="STRING" id="1802165.A3F94_02990"/>
<dbReference type="Gene3D" id="1.20.58.110">
    <property type="entry name" value="Ribosomal protein S20"/>
    <property type="match status" value="1"/>
</dbReference>
<dbReference type="AlphaFoldDB" id="A0A1G2HID4"/>
<protein>
    <recommendedName>
        <fullName evidence="5 6">Small ribosomal subunit protein bS20</fullName>
    </recommendedName>
</protein>
<dbReference type="GO" id="GO:1990904">
    <property type="term" value="C:ribonucleoprotein complex"/>
    <property type="evidence" value="ECO:0007669"/>
    <property type="project" value="UniProtKB-KW"/>
</dbReference>
<sequence>MPNLANAKKAHKQSLKHQAHNKGYKNRIKNLYRQISDLSRNNKQKEALDMLPSYYKAVDKAAKKNILHKNTAARKKSFVTKIASGSLKLLDKKTQTEEATAAASSSADK</sequence>
<evidence type="ECO:0000313" key="8">
    <source>
        <dbReference type="EMBL" id="OGZ62262.1"/>
    </source>
</evidence>
<evidence type="ECO:0000256" key="7">
    <source>
        <dbReference type="SAM" id="MobiDB-lite"/>
    </source>
</evidence>
<comment type="function">
    <text evidence="6">Binds directly to 16S ribosomal RNA.</text>
</comment>
<keyword evidence="4 6" id="KW-0687">Ribonucleoprotein</keyword>
<evidence type="ECO:0000256" key="5">
    <source>
        <dbReference type="ARBA" id="ARBA00035136"/>
    </source>
</evidence>
<dbReference type="InterPro" id="IPR002583">
    <property type="entry name" value="Ribosomal_bS20"/>
</dbReference>
<dbReference type="SUPFAM" id="SSF46992">
    <property type="entry name" value="Ribosomal protein S20"/>
    <property type="match status" value="1"/>
</dbReference>
<keyword evidence="3 6" id="KW-0689">Ribosomal protein</keyword>
<reference evidence="8 9" key="1">
    <citation type="journal article" date="2016" name="Nat. Commun.">
        <title>Thousands of microbial genomes shed light on interconnected biogeochemical processes in an aquifer system.</title>
        <authorList>
            <person name="Anantharaman K."/>
            <person name="Brown C.T."/>
            <person name="Hug L.A."/>
            <person name="Sharon I."/>
            <person name="Castelle C.J."/>
            <person name="Probst A.J."/>
            <person name="Thomas B.C."/>
            <person name="Singh A."/>
            <person name="Wilkins M.J."/>
            <person name="Karaoz U."/>
            <person name="Brodie E.L."/>
            <person name="Williams K.H."/>
            <person name="Hubbard S.S."/>
            <person name="Banfield J.F."/>
        </authorList>
    </citation>
    <scope>NUCLEOTIDE SEQUENCE [LARGE SCALE GENOMIC DNA]</scope>
</reference>
<dbReference type="Proteomes" id="UP000176770">
    <property type="component" value="Unassembled WGS sequence"/>
</dbReference>
<dbReference type="GO" id="GO:0003735">
    <property type="term" value="F:structural constituent of ribosome"/>
    <property type="evidence" value="ECO:0007669"/>
    <property type="project" value="InterPro"/>
</dbReference>
<dbReference type="GO" id="GO:0005840">
    <property type="term" value="C:ribosome"/>
    <property type="evidence" value="ECO:0007669"/>
    <property type="project" value="UniProtKB-KW"/>
</dbReference>
<dbReference type="GO" id="GO:0006412">
    <property type="term" value="P:translation"/>
    <property type="evidence" value="ECO:0007669"/>
    <property type="project" value="UniProtKB-UniRule"/>
</dbReference>
<comment type="caution">
    <text evidence="8">The sequence shown here is derived from an EMBL/GenBank/DDBJ whole genome shotgun (WGS) entry which is preliminary data.</text>
</comment>
<feature type="compositionally biased region" description="Basic residues" evidence="7">
    <location>
        <begin position="8"/>
        <end position="24"/>
    </location>
</feature>
<feature type="region of interest" description="Disordered" evidence="7">
    <location>
        <begin position="1"/>
        <end position="24"/>
    </location>
</feature>
<evidence type="ECO:0000256" key="2">
    <source>
        <dbReference type="ARBA" id="ARBA00022884"/>
    </source>
</evidence>
<dbReference type="EMBL" id="MHOK01000005">
    <property type="protein sequence ID" value="OGZ62262.1"/>
    <property type="molecule type" value="Genomic_DNA"/>
</dbReference>
<dbReference type="HAMAP" id="MF_00500">
    <property type="entry name" value="Ribosomal_bS20"/>
    <property type="match status" value="1"/>
</dbReference>
<dbReference type="Pfam" id="PF01649">
    <property type="entry name" value="Ribosomal_S20p"/>
    <property type="match status" value="1"/>
</dbReference>
<comment type="similarity">
    <text evidence="6">Belongs to the bacterial ribosomal protein bS20 family.</text>
</comment>
<name>A0A1G2HID4_9BACT</name>
<keyword evidence="2 6" id="KW-0694">RNA-binding</keyword>
<evidence type="ECO:0000256" key="3">
    <source>
        <dbReference type="ARBA" id="ARBA00022980"/>
    </source>
</evidence>
<dbReference type="InterPro" id="IPR036510">
    <property type="entry name" value="Ribosomal_bS20_sf"/>
</dbReference>
<gene>
    <name evidence="6" type="primary">rpsT</name>
    <name evidence="8" type="ORF">A3F94_02990</name>
</gene>
<proteinExistence type="inferred from homology"/>
<evidence type="ECO:0000256" key="4">
    <source>
        <dbReference type="ARBA" id="ARBA00023274"/>
    </source>
</evidence>
<keyword evidence="1 6" id="KW-0699">rRNA-binding</keyword>
<evidence type="ECO:0000313" key="9">
    <source>
        <dbReference type="Proteomes" id="UP000176770"/>
    </source>
</evidence>
<organism evidence="8 9">
    <name type="scientific">Candidatus Spechtbacteria bacterium RIFCSPLOWO2_12_FULL_38_22</name>
    <dbReference type="NCBI Taxonomy" id="1802165"/>
    <lineage>
        <taxon>Bacteria</taxon>
        <taxon>Candidatus Spechtiibacteriota</taxon>
    </lineage>
</organism>